<keyword evidence="2" id="KW-1185">Reference proteome</keyword>
<dbReference type="EMBL" id="GL629735">
    <property type="protein sequence ID" value="EFX05216.1"/>
    <property type="molecule type" value="Genomic_DNA"/>
</dbReference>
<protein>
    <submittedName>
        <fullName evidence="1">Uncharacterized protein</fullName>
    </submittedName>
</protein>
<gene>
    <name evidence="1" type="ORF">CMQ_3285</name>
</gene>
<dbReference type="GeneID" id="25976368"/>
<sequence>MSSTSKATSKTQWLSDRLSQPIKDLISKFYALADLKAPEAGPRMAVEVFSADALMITANGTFHSSSEISRSRDNAWAVVATRQHHVLQVFAGDQDVPDIALIGSLDTGFTNGKTLTAPFASLLKLDWPTGAEPRIRHLEVFALHLPLH</sequence>
<name>F0XAS2_GROCL</name>
<proteinExistence type="predicted"/>
<reference evidence="1 2" key="1">
    <citation type="journal article" date="2011" name="Proc. Natl. Acad. Sci. U.S.A.">
        <title>Genome and transcriptome analyses of the mountain pine beetle-fungal symbiont Grosmannia clavigera, a lodgepole pine pathogen.</title>
        <authorList>
            <person name="DiGuistini S."/>
            <person name="Wang Y."/>
            <person name="Liao N.Y."/>
            <person name="Taylor G."/>
            <person name="Tanguay P."/>
            <person name="Feau N."/>
            <person name="Henrissat B."/>
            <person name="Chan S.K."/>
            <person name="Hesse-Orce U."/>
            <person name="Alamouti S.M."/>
            <person name="Tsui C.K.M."/>
            <person name="Docking R.T."/>
            <person name="Levasseur A."/>
            <person name="Haridas S."/>
            <person name="Robertson G."/>
            <person name="Birol I."/>
            <person name="Holt R.A."/>
            <person name="Marra M.A."/>
            <person name="Hamelin R.C."/>
            <person name="Hirst M."/>
            <person name="Jones S.J.M."/>
            <person name="Bohlmann J."/>
            <person name="Breuil C."/>
        </authorList>
    </citation>
    <scope>NUCLEOTIDE SEQUENCE [LARGE SCALE GENOMIC DNA]</scope>
    <source>
        <strain evidence="2">kw1407 / UAMH 11150</strain>
    </source>
</reference>
<dbReference type="AlphaFoldDB" id="F0XAS2"/>
<dbReference type="HOGENOM" id="CLU_107714_1_0_1"/>
<dbReference type="Proteomes" id="UP000007796">
    <property type="component" value="Unassembled WGS sequence"/>
</dbReference>
<evidence type="ECO:0000313" key="1">
    <source>
        <dbReference type="EMBL" id="EFX05216.1"/>
    </source>
</evidence>
<dbReference type="OrthoDB" id="3468019at2759"/>
<dbReference type="RefSeq" id="XP_014174698.1">
    <property type="nucleotide sequence ID" value="XM_014319223.1"/>
</dbReference>
<evidence type="ECO:0000313" key="2">
    <source>
        <dbReference type="Proteomes" id="UP000007796"/>
    </source>
</evidence>
<dbReference type="InParanoid" id="F0XAS2"/>
<accession>F0XAS2</accession>
<organism evidence="2">
    <name type="scientific">Grosmannia clavigera (strain kw1407 / UAMH 11150)</name>
    <name type="common">Blue stain fungus</name>
    <name type="synonym">Graphiocladiella clavigera</name>
    <dbReference type="NCBI Taxonomy" id="655863"/>
    <lineage>
        <taxon>Eukaryota</taxon>
        <taxon>Fungi</taxon>
        <taxon>Dikarya</taxon>
        <taxon>Ascomycota</taxon>
        <taxon>Pezizomycotina</taxon>
        <taxon>Sordariomycetes</taxon>
        <taxon>Sordariomycetidae</taxon>
        <taxon>Ophiostomatales</taxon>
        <taxon>Ophiostomataceae</taxon>
        <taxon>Leptographium</taxon>
    </lineage>
</organism>
<dbReference type="eggNOG" id="ENOG502RWCB">
    <property type="taxonomic scope" value="Eukaryota"/>
</dbReference>